<feature type="compositionally biased region" description="Basic and acidic residues" evidence="1">
    <location>
        <begin position="280"/>
        <end position="289"/>
    </location>
</feature>
<feature type="region of interest" description="Disordered" evidence="1">
    <location>
        <begin position="95"/>
        <end position="136"/>
    </location>
</feature>
<keyword evidence="2" id="KW-0808">Transferase</keyword>
<name>A0A0M0K956_9EUKA</name>
<reference evidence="3" key="1">
    <citation type="journal article" date="2015" name="PLoS Genet.">
        <title>Genome Sequence and Transcriptome Analyses of Chrysochromulina tobin: Metabolic Tools for Enhanced Algal Fitness in the Prominent Order Prymnesiales (Haptophyceae).</title>
        <authorList>
            <person name="Hovde B.T."/>
            <person name="Deodato C.R."/>
            <person name="Hunsperger H.M."/>
            <person name="Ryken S.A."/>
            <person name="Yost W."/>
            <person name="Jha R.K."/>
            <person name="Patterson J."/>
            <person name="Monnat R.J. Jr."/>
            <person name="Barlow S.B."/>
            <person name="Starkenburg S.R."/>
            <person name="Cattolico R.A."/>
        </authorList>
    </citation>
    <scope>NUCLEOTIDE SEQUENCE</scope>
    <source>
        <strain evidence="3">CCMP291</strain>
    </source>
</reference>
<protein>
    <submittedName>
        <fullName evidence="2">Ser thr protein kinase</fullName>
    </submittedName>
</protein>
<evidence type="ECO:0000256" key="1">
    <source>
        <dbReference type="SAM" id="MobiDB-lite"/>
    </source>
</evidence>
<accession>A0A0M0K956</accession>
<feature type="non-terminal residue" evidence="2">
    <location>
        <position position="1"/>
    </location>
</feature>
<dbReference type="AlphaFoldDB" id="A0A0M0K956"/>
<keyword evidence="3" id="KW-1185">Reference proteome</keyword>
<evidence type="ECO:0000313" key="2">
    <source>
        <dbReference type="EMBL" id="KOO35334.1"/>
    </source>
</evidence>
<keyword evidence="2" id="KW-0418">Kinase</keyword>
<dbReference type="OrthoDB" id="10668407at2759"/>
<gene>
    <name evidence="2" type="ORF">Ctob_016370</name>
</gene>
<evidence type="ECO:0000313" key="3">
    <source>
        <dbReference type="Proteomes" id="UP000037460"/>
    </source>
</evidence>
<comment type="caution">
    <text evidence="2">The sequence shown here is derived from an EMBL/GenBank/DDBJ whole genome shotgun (WGS) entry which is preliminary data.</text>
</comment>
<feature type="compositionally biased region" description="Basic residues" evidence="1">
    <location>
        <begin position="252"/>
        <end position="266"/>
    </location>
</feature>
<dbReference type="EMBL" id="JWZX01000907">
    <property type="protein sequence ID" value="KOO35334.1"/>
    <property type="molecule type" value="Genomic_DNA"/>
</dbReference>
<feature type="compositionally biased region" description="Basic and acidic residues" evidence="1">
    <location>
        <begin position="233"/>
        <end position="244"/>
    </location>
</feature>
<feature type="region of interest" description="Disordered" evidence="1">
    <location>
        <begin position="233"/>
        <end position="300"/>
    </location>
</feature>
<proteinExistence type="predicted"/>
<dbReference type="GO" id="GO:0016301">
    <property type="term" value="F:kinase activity"/>
    <property type="evidence" value="ECO:0007669"/>
    <property type="project" value="UniProtKB-KW"/>
</dbReference>
<sequence>TCGRGRFGRRPGGRECSAPLRTTQNACLPLSSRMPPLPPISSQPCARPLTRGIPETPRMPNAAPHACACGGRPLARGRVWRHRGVRARDACVPPSVGVTEPTPPRGATPMSRSRLMPPGHRTARGGHTPERDADGSTTVADGIVIDKSEVQPSKASLPICVTDAGSVIDASEAQPSKAHAPICVTDLGIVIDASDLQPLKAYPPICVTDSGSVIDASEVQPEKAPLSNLRHRLGDRDRRERGAEGKGAPTNLRHRRGDRDRRKRGAVAKGLITNLRHRRGERDRRERGAVAKGLITNLRH</sequence>
<organism evidence="2 3">
    <name type="scientific">Chrysochromulina tobinii</name>
    <dbReference type="NCBI Taxonomy" id="1460289"/>
    <lineage>
        <taxon>Eukaryota</taxon>
        <taxon>Haptista</taxon>
        <taxon>Haptophyta</taxon>
        <taxon>Prymnesiophyceae</taxon>
        <taxon>Prymnesiales</taxon>
        <taxon>Chrysochromulinaceae</taxon>
        <taxon>Chrysochromulina</taxon>
    </lineage>
</organism>
<dbReference type="Proteomes" id="UP000037460">
    <property type="component" value="Unassembled WGS sequence"/>
</dbReference>